<gene>
    <name evidence="1" type="ORF">CLEI1391_LOCUS6685</name>
</gene>
<protein>
    <submittedName>
        <fullName evidence="1">Uncharacterized protein</fullName>
    </submittedName>
</protein>
<dbReference type="EMBL" id="HBFB01011809">
    <property type="protein sequence ID" value="CAD8675039.1"/>
    <property type="molecule type" value="Transcribed_RNA"/>
</dbReference>
<evidence type="ECO:0000313" key="1">
    <source>
        <dbReference type="EMBL" id="CAD8675039.1"/>
    </source>
</evidence>
<organism evidence="1">
    <name type="scientific">Chlamydomonas leiostraca</name>
    <dbReference type="NCBI Taxonomy" id="1034604"/>
    <lineage>
        <taxon>Eukaryota</taxon>
        <taxon>Viridiplantae</taxon>
        <taxon>Chlorophyta</taxon>
        <taxon>core chlorophytes</taxon>
        <taxon>Chlorophyceae</taxon>
        <taxon>CS clade</taxon>
        <taxon>Chlamydomonadales</taxon>
        <taxon>Chlamydomonadaceae</taxon>
        <taxon>Chlamydomonas</taxon>
    </lineage>
</organism>
<name>A0A7S0RE69_9CHLO</name>
<reference evidence="1" key="1">
    <citation type="submission" date="2021-01" db="EMBL/GenBank/DDBJ databases">
        <authorList>
            <person name="Corre E."/>
            <person name="Pelletier E."/>
            <person name="Niang G."/>
            <person name="Scheremetjew M."/>
            <person name="Finn R."/>
            <person name="Kale V."/>
            <person name="Holt S."/>
            <person name="Cochrane G."/>
            <person name="Meng A."/>
            <person name="Brown T."/>
            <person name="Cohen L."/>
        </authorList>
    </citation>
    <scope>NUCLEOTIDE SEQUENCE</scope>
    <source>
        <strain evidence="1">SAG 11-49</strain>
    </source>
</reference>
<dbReference type="AlphaFoldDB" id="A0A7S0RE69"/>
<accession>A0A7S0RE69</accession>
<proteinExistence type="predicted"/>
<sequence length="236" mass="24873">MGCLQQGRLGGGSLLRAFLQSMSGPLAASRARCYCAQVQLAGALAEVHAAVLPRAASTAAGTDVLLAAIALGRFRVVVTMQQALDAVPATHSGVSEALSRGGYHPFARHLADAYLRCSPLSLPVLAAAQVAHAGTYLQRSRSRSRSSQQHQGGGLLTATAWCRKDWQQITGSGLLNLAQTTMAVMRGLTEGEIELGWGHGCLGNSSALELAARALHHPSINSSSHGSWWQHRHARN</sequence>